<evidence type="ECO:0000259" key="2">
    <source>
        <dbReference type="SMART" id="SM00939"/>
    </source>
</evidence>
<name>A0A4R3M5A9_9HYPH</name>
<dbReference type="InterPro" id="IPR029058">
    <property type="entry name" value="AB_hydrolase_fold"/>
</dbReference>
<dbReference type="GO" id="GO:0008239">
    <property type="term" value="F:dipeptidyl-peptidase activity"/>
    <property type="evidence" value="ECO:0007669"/>
    <property type="project" value="InterPro"/>
</dbReference>
<dbReference type="InterPro" id="IPR000383">
    <property type="entry name" value="Xaa-Pro-like_dom"/>
</dbReference>
<keyword evidence="1" id="KW-0378">Hydrolase</keyword>
<dbReference type="SMART" id="SM00939">
    <property type="entry name" value="PepX_C"/>
    <property type="match status" value="1"/>
</dbReference>
<dbReference type="Gene3D" id="1.10.3020.20">
    <property type="match status" value="1"/>
</dbReference>
<protein>
    <recommendedName>
        <fullName evidence="2">Xaa-Pro dipeptidyl-peptidase C-terminal domain-containing protein</fullName>
    </recommendedName>
</protein>
<dbReference type="Pfam" id="PF02129">
    <property type="entry name" value="Peptidase_S15"/>
    <property type="match status" value="1"/>
</dbReference>
<reference evidence="3 4" key="1">
    <citation type="submission" date="2019-03" db="EMBL/GenBank/DDBJ databases">
        <title>Genomic Encyclopedia of Type Strains, Phase IV (KMG-IV): sequencing the most valuable type-strain genomes for metagenomic binning, comparative biology and taxonomic classification.</title>
        <authorList>
            <person name="Goeker M."/>
        </authorList>
    </citation>
    <scope>NUCLEOTIDE SEQUENCE [LARGE SCALE GENOMIC DNA]</scope>
    <source>
        <strain evidence="3 4">DSM 9035</strain>
    </source>
</reference>
<dbReference type="NCBIfam" id="TIGR00976">
    <property type="entry name" value="CocE_NonD"/>
    <property type="match status" value="1"/>
</dbReference>
<dbReference type="PANTHER" id="PTHR43056:SF10">
    <property type="entry name" value="COCE_NOND FAMILY, PUTATIVE (AFU_ORTHOLOGUE AFUA_7G00600)-RELATED"/>
    <property type="match status" value="1"/>
</dbReference>
<keyword evidence="4" id="KW-1185">Reference proteome</keyword>
<comment type="caution">
    <text evidence="3">The sequence shown here is derived from an EMBL/GenBank/DDBJ whole genome shotgun (WGS) entry which is preliminary data.</text>
</comment>
<gene>
    <name evidence="3" type="ORF">EDC64_101585</name>
</gene>
<dbReference type="Gene3D" id="2.60.120.260">
    <property type="entry name" value="Galactose-binding domain-like"/>
    <property type="match status" value="1"/>
</dbReference>
<dbReference type="Gene3D" id="3.40.50.1820">
    <property type="entry name" value="alpha/beta hydrolase"/>
    <property type="match status" value="1"/>
</dbReference>
<sequence length="565" mass="62492">MQSQQSGAGAPNLVFEKDVGIPVSDGLVLRANLFRPMAEGRYPVVLAMGIYGKDAHFGDAFKSQWDNLLRIYPDLCANGSSGHYLRWEVVDPERWVPDGYVVVNVDSRGSGKSPGYLDPFSPRETADYYDAIEWAAAQPWSNGKVGLIGISYFAIKQWQVAALQPPHLAAIVPWEGANDFYRDWSHHGGIFSSGFPTAWWPRQALVNQHGSGESTYRDRDTGERTTGPALSREMLAGSRTDHPADLYAHPLDDAWHRERTADLSRVMVPLLSAGNWGGPGIHLRGNVNGFLEAGAEHKWLSMHIGTHYDSFYLPAYVAMQKRFLGHFLKGEDNGWDRVPPVRLEVRRPDGASERFEQEWPLARTQWTPFHLDAGGLALSEQPAPEATASFTARGAGVDFATAPFAHETEFTGPLAAKLFVSSTTSDADLFLTLRLFDPAGQEVRFVGAHEPVPVARGWQRASHRKTDPERSLPYRPWHVHNEVQKLSPGAIYAVDVEIWPTSIVVPAGYRLVLTVQGRDFEYDGLPGRILHDHPGDRPEAEFGGTTTLHTGGAHAAHLLLPLIPN</sequence>
<dbReference type="RefSeq" id="WP_132029674.1">
    <property type="nucleotide sequence ID" value="NZ_SMAI01000001.1"/>
</dbReference>
<dbReference type="SUPFAM" id="SSF49785">
    <property type="entry name" value="Galactose-binding domain-like"/>
    <property type="match status" value="1"/>
</dbReference>
<dbReference type="InterPro" id="IPR008979">
    <property type="entry name" value="Galactose-bd-like_sf"/>
</dbReference>
<dbReference type="Pfam" id="PF08530">
    <property type="entry name" value="PepX_C"/>
    <property type="match status" value="1"/>
</dbReference>
<feature type="domain" description="Xaa-Pro dipeptidyl-peptidase C-terminal" evidence="2">
    <location>
        <begin position="321"/>
        <end position="559"/>
    </location>
</feature>
<dbReference type="InterPro" id="IPR005674">
    <property type="entry name" value="CocE/Ser_esterase"/>
</dbReference>
<accession>A0A4R3M5A9</accession>
<evidence type="ECO:0000256" key="1">
    <source>
        <dbReference type="ARBA" id="ARBA00022801"/>
    </source>
</evidence>
<evidence type="ECO:0000313" key="4">
    <source>
        <dbReference type="Proteomes" id="UP000294664"/>
    </source>
</evidence>
<dbReference type="InterPro" id="IPR050585">
    <property type="entry name" value="Xaa-Pro_dipeptidyl-ppase/CocE"/>
</dbReference>
<dbReference type="SUPFAM" id="SSF53474">
    <property type="entry name" value="alpha/beta-Hydrolases"/>
    <property type="match status" value="1"/>
</dbReference>
<organism evidence="3 4">
    <name type="scientific">Aquabacter spiritensis</name>
    <dbReference type="NCBI Taxonomy" id="933073"/>
    <lineage>
        <taxon>Bacteria</taxon>
        <taxon>Pseudomonadati</taxon>
        <taxon>Pseudomonadota</taxon>
        <taxon>Alphaproteobacteria</taxon>
        <taxon>Hyphomicrobiales</taxon>
        <taxon>Xanthobacteraceae</taxon>
        <taxon>Aquabacter</taxon>
    </lineage>
</organism>
<proteinExistence type="predicted"/>
<dbReference type="EMBL" id="SMAI01000001">
    <property type="protein sequence ID" value="TCT08066.1"/>
    <property type="molecule type" value="Genomic_DNA"/>
</dbReference>
<dbReference type="InterPro" id="IPR013736">
    <property type="entry name" value="Xaa-Pro_dipept_C"/>
</dbReference>
<evidence type="ECO:0000313" key="3">
    <source>
        <dbReference type="EMBL" id="TCT08066.1"/>
    </source>
</evidence>
<dbReference type="Proteomes" id="UP000294664">
    <property type="component" value="Unassembled WGS sequence"/>
</dbReference>
<dbReference type="OrthoDB" id="9806163at2"/>
<dbReference type="PANTHER" id="PTHR43056">
    <property type="entry name" value="PEPTIDASE S9 PROLYL OLIGOPEPTIDASE"/>
    <property type="match status" value="1"/>
</dbReference>
<dbReference type="AlphaFoldDB" id="A0A4R3M5A9"/>